<comment type="caution">
    <text evidence="3">The sequence shown here is derived from an EMBL/GenBank/DDBJ whole genome shotgun (WGS) entry which is preliminary data.</text>
</comment>
<protein>
    <submittedName>
        <fullName evidence="3">Adenylate cyclase</fullName>
    </submittedName>
</protein>
<dbReference type="PROSITE" id="PS50125">
    <property type="entry name" value="GUANYLATE_CYCLASE_2"/>
    <property type="match status" value="1"/>
</dbReference>
<dbReference type="OrthoDB" id="341967at2"/>
<gene>
    <name evidence="3" type="ORF">IQ24_01205</name>
</gene>
<dbReference type="InterPro" id="IPR050697">
    <property type="entry name" value="Adenylyl/Guanylyl_Cyclase_3/4"/>
</dbReference>
<dbReference type="RefSeq" id="WP_145396907.1">
    <property type="nucleotide sequence ID" value="NZ_VLKU01000003.1"/>
</dbReference>
<evidence type="ECO:0000313" key="3">
    <source>
        <dbReference type="EMBL" id="TWI35847.1"/>
    </source>
</evidence>
<dbReference type="GO" id="GO:0006171">
    <property type="term" value="P:cAMP biosynthetic process"/>
    <property type="evidence" value="ECO:0007669"/>
    <property type="project" value="TreeGrafter"/>
</dbReference>
<dbReference type="Proteomes" id="UP000316225">
    <property type="component" value="Unassembled WGS sequence"/>
</dbReference>
<dbReference type="Pfam" id="PF05226">
    <property type="entry name" value="CHASE2"/>
    <property type="match status" value="1"/>
</dbReference>
<name>A0A562NUE5_9RHOB</name>
<evidence type="ECO:0000256" key="1">
    <source>
        <dbReference type="SAM" id="Phobius"/>
    </source>
</evidence>
<keyword evidence="1" id="KW-0812">Transmembrane</keyword>
<sequence>MTRLFGRPSVRSSWLAGLIGLAAMATVLLLVLVARAPLDRLGHLVFDAYQRAAPRAATPDPGVALVDIDEASIARIGQWPWPRDLMAQMVDRLTDAGAAAIAFDMSFSEADRSSLAAIARRLESRGIALDLPQDQAAVDNDLAFAEAIARSPVVLGVALSNENQRALTPSPAGMSFAGGDPRAYLQQFSGGLENIAPLTQAASGIGSFSFPSGDDTVIRTMPLVAAAGEELFPGLAIEALRVAQGARGFILRSGDTRGGEGLDAVKVGALELPSDPEGRFWLHYSGMPNMPVIPAVSLLQPEGGTPPDVEGRVVVVGTSAIGLRDIVATPLQPGVPGMFVHAELIDQAMTQSFLNRPDWARGAEVLAAALAGALLLALLLTAGPVLSGAAYLALGAACIYGSWLAFLRHGQLIDPVLPLLMLTVVFLTVLPILLLLGNRERRFVRSAFGLYLSPALVERLSLDPASLRLGGETRDVTVLFSDIRGFTTLSENLGPDALTELLNGFLTPMTDVLLQHDATIDKYIGDAIMAFWNAPLDIEGHAAKACHAALGMQAAVAALNAARGTDLHIGIGLHRGEACVGNLGSEQRFSYSAIGDTVNLSSRVEGLTKQYGQTILVTDAVLATAGEFAVLEVDRVRVVGRAAPVTLYTLLGDAAMAQTAEFQVLAQGHNAFLQAYRAGDFQGAEARLADAVPRLAPLYKVYRQRLAALIAHPPADWDGVFSATSK</sequence>
<dbReference type="InterPro" id="IPR001054">
    <property type="entry name" value="A/G_cyclase"/>
</dbReference>
<dbReference type="PANTHER" id="PTHR43081">
    <property type="entry name" value="ADENYLATE CYCLASE, TERMINAL-DIFFERENTIATION SPECIFIC-RELATED"/>
    <property type="match status" value="1"/>
</dbReference>
<accession>A0A562NUE5</accession>
<proteinExistence type="predicted"/>
<feature type="transmembrane region" description="Helical" evidence="1">
    <location>
        <begin position="365"/>
        <end position="383"/>
    </location>
</feature>
<keyword evidence="4" id="KW-1185">Reference proteome</keyword>
<dbReference type="CDD" id="cd07302">
    <property type="entry name" value="CHD"/>
    <property type="match status" value="1"/>
</dbReference>
<dbReference type="InterPro" id="IPR007890">
    <property type="entry name" value="CHASE2"/>
</dbReference>
<dbReference type="InterPro" id="IPR029787">
    <property type="entry name" value="Nucleotide_cyclase"/>
</dbReference>
<dbReference type="Pfam" id="PF00211">
    <property type="entry name" value="Guanylate_cyc"/>
    <property type="match status" value="1"/>
</dbReference>
<feature type="transmembrane region" description="Helical" evidence="1">
    <location>
        <begin position="419"/>
        <end position="437"/>
    </location>
</feature>
<dbReference type="GO" id="GO:0035556">
    <property type="term" value="P:intracellular signal transduction"/>
    <property type="evidence" value="ECO:0007669"/>
    <property type="project" value="InterPro"/>
</dbReference>
<evidence type="ECO:0000313" key="4">
    <source>
        <dbReference type="Proteomes" id="UP000316225"/>
    </source>
</evidence>
<dbReference type="SMART" id="SM00044">
    <property type="entry name" value="CYCc"/>
    <property type="match status" value="1"/>
</dbReference>
<evidence type="ECO:0000259" key="2">
    <source>
        <dbReference type="PROSITE" id="PS50125"/>
    </source>
</evidence>
<dbReference type="SMART" id="SM01080">
    <property type="entry name" value="CHASE2"/>
    <property type="match status" value="1"/>
</dbReference>
<feature type="transmembrane region" description="Helical" evidence="1">
    <location>
        <begin position="389"/>
        <end position="407"/>
    </location>
</feature>
<dbReference type="EMBL" id="VLKU01000003">
    <property type="protein sequence ID" value="TWI35847.1"/>
    <property type="molecule type" value="Genomic_DNA"/>
</dbReference>
<dbReference type="SUPFAM" id="SSF55073">
    <property type="entry name" value="Nucleotide cyclase"/>
    <property type="match status" value="1"/>
</dbReference>
<dbReference type="Gene3D" id="3.30.70.1230">
    <property type="entry name" value="Nucleotide cyclase"/>
    <property type="match status" value="1"/>
</dbReference>
<dbReference type="AlphaFoldDB" id="A0A562NUE5"/>
<dbReference type="GO" id="GO:0004016">
    <property type="term" value="F:adenylate cyclase activity"/>
    <property type="evidence" value="ECO:0007669"/>
    <property type="project" value="UniProtKB-ARBA"/>
</dbReference>
<feature type="transmembrane region" description="Helical" evidence="1">
    <location>
        <begin position="12"/>
        <end position="34"/>
    </location>
</feature>
<organism evidence="3 4">
    <name type="scientific">Paracoccus sulfuroxidans</name>
    <dbReference type="NCBI Taxonomy" id="384678"/>
    <lineage>
        <taxon>Bacteria</taxon>
        <taxon>Pseudomonadati</taxon>
        <taxon>Pseudomonadota</taxon>
        <taxon>Alphaproteobacteria</taxon>
        <taxon>Rhodobacterales</taxon>
        <taxon>Paracoccaceae</taxon>
        <taxon>Paracoccus</taxon>
    </lineage>
</organism>
<keyword evidence="1" id="KW-1133">Transmembrane helix</keyword>
<dbReference type="PANTHER" id="PTHR43081:SF1">
    <property type="entry name" value="ADENYLATE CYCLASE, TERMINAL-DIFFERENTIATION SPECIFIC"/>
    <property type="match status" value="1"/>
</dbReference>
<feature type="domain" description="Guanylate cyclase" evidence="2">
    <location>
        <begin position="477"/>
        <end position="605"/>
    </location>
</feature>
<keyword evidence="1" id="KW-0472">Membrane</keyword>
<reference evidence="3 4" key="1">
    <citation type="journal article" date="2015" name="Stand. Genomic Sci.">
        <title>Genomic Encyclopedia of Bacterial and Archaeal Type Strains, Phase III: the genomes of soil and plant-associated and newly described type strains.</title>
        <authorList>
            <person name="Whitman W.B."/>
            <person name="Woyke T."/>
            <person name="Klenk H.P."/>
            <person name="Zhou Y."/>
            <person name="Lilburn T.G."/>
            <person name="Beck B.J."/>
            <person name="De Vos P."/>
            <person name="Vandamme P."/>
            <person name="Eisen J.A."/>
            <person name="Garrity G."/>
            <person name="Hugenholtz P."/>
            <person name="Kyrpides N.C."/>
        </authorList>
    </citation>
    <scope>NUCLEOTIDE SEQUENCE [LARGE SCALE GENOMIC DNA]</scope>
    <source>
        <strain evidence="3 4">CGMCC 1.5364</strain>
    </source>
</reference>